<dbReference type="OrthoDB" id="21502at2759"/>
<evidence type="ECO:0000256" key="2">
    <source>
        <dbReference type="ARBA" id="ARBA00022737"/>
    </source>
</evidence>
<dbReference type="InterPro" id="IPR018333">
    <property type="entry name" value="Squalene_cyclase"/>
</dbReference>
<keyword evidence="5" id="KW-0472">Membrane</keyword>
<evidence type="ECO:0000256" key="4">
    <source>
        <dbReference type="ARBA" id="ARBA00039070"/>
    </source>
</evidence>
<sequence length="550" mass="62453">MWKLKIAEGGGSPWLRTVNGHVGRQFWEFDPTEVPLGSTDHEIITEIDKARENFHNNRFHRKHSSDLLMRIQWVLSPALSTSLPRSYKSHTLSVQNYQLKLQQRPFHSLGSKSFMIIQPQHATLFSKENPSRVVLPQVKVNDTEDITEDQVTTTLRRAISFHSTLQAHDGHWPGDYGGPMFLMPGLVITLSIVGALNAVLSKAHKYEMCRYIYNHQARPSVQRSRVFIEQEFYLLLTADNCCGTSKLEQRELEVILTMILQGLQSAIWVLDDCPGNLDFWYRHISKGAWPFSTADHGWPISDCTAEGLKGLLCSFLLPLQNSDGGFATYELTRSYRWLEVVSIYCLCFYELLLNPAETFGDIVIDYPYVECTSAAMQALSSFKKLYPGHRHQEIEGCIERAAMFIEKIQAPDGSWYGSWAVCFTYGAWFGIKGLVAAGKNYHNCSGIRKACDFLLSRQRASGGWGESYLSCQNKVSPITCKFAGSGLFSSISIHEFDESVDFVTPWSWFLQLCFDLSWTLSYFFALGQCFYLVPGLACNQQRGFTSIRLQ</sequence>
<keyword evidence="5" id="KW-1133">Transmembrane helix</keyword>
<gene>
    <name evidence="7" type="ORF">RHSIM_Rhsim03G0270500</name>
</gene>
<evidence type="ECO:0000256" key="1">
    <source>
        <dbReference type="ARBA" id="ARBA00009755"/>
    </source>
</evidence>
<dbReference type="EMBL" id="WJXA01000003">
    <property type="protein sequence ID" value="KAF7148842.1"/>
    <property type="molecule type" value="Genomic_DNA"/>
</dbReference>
<dbReference type="AlphaFoldDB" id="A0A834LSN6"/>
<proteinExistence type="inferred from homology"/>
<dbReference type="SUPFAM" id="SSF48239">
    <property type="entry name" value="Terpenoid cyclases/Protein prenyltransferases"/>
    <property type="match status" value="2"/>
</dbReference>
<evidence type="ECO:0000313" key="8">
    <source>
        <dbReference type="Proteomes" id="UP000626092"/>
    </source>
</evidence>
<dbReference type="GO" id="GO:0016104">
    <property type="term" value="P:triterpenoid biosynthetic process"/>
    <property type="evidence" value="ECO:0007669"/>
    <property type="project" value="InterPro"/>
</dbReference>
<dbReference type="EC" id="5.4.99.8" evidence="4"/>
<feature type="transmembrane region" description="Helical" evidence="5">
    <location>
        <begin position="181"/>
        <end position="200"/>
    </location>
</feature>
<protein>
    <recommendedName>
        <fullName evidence="4">cycloartenol synthase</fullName>
        <ecNumber evidence="4">5.4.99.8</ecNumber>
    </recommendedName>
</protein>
<accession>A0A834LSN6</accession>
<organism evidence="7 8">
    <name type="scientific">Rhododendron simsii</name>
    <name type="common">Sims's rhododendron</name>
    <dbReference type="NCBI Taxonomy" id="118357"/>
    <lineage>
        <taxon>Eukaryota</taxon>
        <taxon>Viridiplantae</taxon>
        <taxon>Streptophyta</taxon>
        <taxon>Embryophyta</taxon>
        <taxon>Tracheophyta</taxon>
        <taxon>Spermatophyta</taxon>
        <taxon>Magnoliopsida</taxon>
        <taxon>eudicotyledons</taxon>
        <taxon>Gunneridae</taxon>
        <taxon>Pentapetalae</taxon>
        <taxon>asterids</taxon>
        <taxon>Ericales</taxon>
        <taxon>Ericaceae</taxon>
        <taxon>Ericoideae</taxon>
        <taxon>Rhodoreae</taxon>
        <taxon>Rhododendron</taxon>
    </lineage>
</organism>
<dbReference type="InterPro" id="IPR032696">
    <property type="entry name" value="SQ_cyclase_C"/>
</dbReference>
<dbReference type="InterPro" id="IPR008930">
    <property type="entry name" value="Terpenoid_cyclase/PrenylTrfase"/>
</dbReference>
<evidence type="ECO:0000259" key="6">
    <source>
        <dbReference type="Pfam" id="PF13243"/>
    </source>
</evidence>
<keyword evidence="8" id="KW-1185">Reference proteome</keyword>
<dbReference type="GO" id="GO:0005811">
    <property type="term" value="C:lipid droplet"/>
    <property type="evidence" value="ECO:0007669"/>
    <property type="project" value="InterPro"/>
</dbReference>
<evidence type="ECO:0000313" key="7">
    <source>
        <dbReference type="EMBL" id="KAF7148842.1"/>
    </source>
</evidence>
<dbReference type="GO" id="GO:0016871">
    <property type="term" value="F:cycloartenol synthase activity"/>
    <property type="evidence" value="ECO:0007669"/>
    <property type="project" value="UniProtKB-EC"/>
</dbReference>
<dbReference type="InterPro" id="IPR002365">
    <property type="entry name" value="Terpene_synthase_CS"/>
</dbReference>
<name>A0A834LSN6_RHOSS</name>
<comment type="caution">
    <text evidence="7">The sequence shown here is derived from an EMBL/GenBank/DDBJ whole genome shotgun (WGS) entry which is preliminary data.</text>
</comment>
<feature type="domain" description="Squalene cyclase C-terminal" evidence="6">
    <location>
        <begin position="315"/>
        <end position="473"/>
    </location>
</feature>
<comment type="similarity">
    <text evidence="1">Belongs to the terpene cyclase/mutase family.</text>
</comment>
<dbReference type="PROSITE" id="PS01074">
    <property type="entry name" value="TERPENE_SYNTHASES"/>
    <property type="match status" value="1"/>
</dbReference>
<dbReference type="PANTHER" id="PTHR11764:SF20">
    <property type="entry name" value="LANOSTEROL SYNTHASE"/>
    <property type="match status" value="1"/>
</dbReference>
<dbReference type="Pfam" id="PF13243">
    <property type="entry name" value="SQHop_cyclase_C"/>
    <property type="match status" value="1"/>
</dbReference>
<dbReference type="Gene3D" id="1.50.10.20">
    <property type="match status" value="2"/>
</dbReference>
<evidence type="ECO:0000256" key="3">
    <source>
        <dbReference type="ARBA" id="ARBA00023235"/>
    </source>
</evidence>
<dbReference type="PANTHER" id="PTHR11764">
    <property type="entry name" value="TERPENE CYCLASE/MUTASE FAMILY MEMBER"/>
    <property type="match status" value="1"/>
</dbReference>
<dbReference type="Proteomes" id="UP000626092">
    <property type="component" value="Unassembled WGS sequence"/>
</dbReference>
<keyword evidence="3" id="KW-0413">Isomerase</keyword>
<evidence type="ECO:0000256" key="5">
    <source>
        <dbReference type="SAM" id="Phobius"/>
    </source>
</evidence>
<keyword evidence="2" id="KW-0677">Repeat</keyword>
<reference evidence="7" key="1">
    <citation type="submission" date="2019-11" db="EMBL/GenBank/DDBJ databases">
        <authorList>
            <person name="Liu Y."/>
            <person name="Hou J."/>
            <person name="Li T.-Q."/>
            <person name="Guan C.-H."/>
            <person name="Wu X."/>
            <person name="Wu H.-Z."/>
            <person name="Ling F."/>
            <person name="Zhang R."/>
            <person name="Shi X.-G."/>
            <person name="Ren J.-P."/>
            <person name="Chen E.-F."/>
            <person name="Sun J.-M."/>
        </authorList>
    </citation>
    <scope>NUCLEOTIDE SEQUENCE</scope>
    <source>
        <strain evidence="7">Adult_tree_wgs_1</strain>
        <tissue evidence="7">Leaves</tissue>
    </source>
</reference>
<keyword evidence="5" id="KW-0812">Transmembrane</keyword>